<organism evidence="2 3">
    <name type="scientific">Sphingobacterium kitahiroshimense</name>
    <dbReference type="NCBI Taxonomy" id="470446"/>
    <lineage>
        <taxon>Bacteria</taxon>
        <taxon>Pseudomonadati</taxon>
        <taxon>Bacteroidota</taxon>
        <taxon>Sphingobacteriia</taxon>
        <taxon>Sphingobacteriales</taxon>
        <taxon>Sphingobacteriaceae</taxon>
        <taxon>Sphingobacterium</taxon>
    </lineage>
</organism>
<comment type="caution">
    <text evidence="2">The sequence shown here is derived from an EMBL/GenBank/DDBJ whole genome shotgun (WGS) entry which is preliminary data.</text>
</comment>
<name>A0ABV0BQS8_9SPHI</name>
<evidence type="ECO:0000313" key="3">
    <source>
        <dbReference type="Proteomes" id="UP001409291"/>
    </source>
</evidence>
<dbReference type="Pfam" id="PF02589">
    <property type="entry name" value="LUD_dom"/>
    <property type="match status" value="1"/>
</dbReference>
<evidence type="ECO:0000259" key="1">
    <source>
        <dbReference type="Pfam" id="PF02589"/>
    </source>
</evidence>
<evidence type="ECO:0000313" key="2">
    <source>
        <dbReference type="EMBL" id="MEN5377105.1"/>
    </source>
</evidence>
<sequence length="197" mass="21536">MSSLDEILAAIRQNLPVQKIAYPELPSFEKQGTNLKDQFKVNLGLAGGESYDVESIAEAQEIMLKNLPDTRVSCSSCPEWEGTKSLNAITHPRDLDDVDLGIIRAEFGVAEMGMIWLTENSLKVNSLGFLSQHLAILLDPDAITENMHTAYSDIDFQASTYGCFVMGPSATADIGAYLVRGAQGARSLTVFFIKETK</sequence>
<dbReference type="PANTHER" id="PTHR43682:SF1">
    <property type="entry name" value="LACTATE UTILIZATION PROTEIN C"/>
    <property type="match status" value="1"/>
</dbReference>
<gene>
    <name evidence="2" type="ORF">ABE541_07520</name>
</gene>
<dbReference type="InterPro" id="IPR037171">
    <property type="entry name" value="NagB/RpiA_transferase-like"/>
</dbReference>
<dbReference type="Gene3D" id="3.40.50.10420">
    <property type="entry name" value="NagB/RpiA/CoA transferase-like"/>
    <property type="match status" value="1"/>
</dbReference>
<proteinExistence type="predicted"/>
<dbReference type="InterPro" id="IPR024185">
    <property type="entry name" value="FTHF_cligase-like_sf"/>
</dbReference>
<keyword evidence="3" id="KW-1185">Reference proteome</keyword>
<dbReference type="RefSeq" id="WP_183918252.1">
    <property type="nucleotide sequence ID" value="NZ_JBDJLH010000004.1"/>
</dbReference>
<dbReference type="SUPFAM" id="SSF100950">
    <property type="entry name" value="NagB/RpiA/CoA transferase-like"/>
    <property type="match status" value="1"/>
</dbReference>
<accession>A0ABV0BQS8</accession>
<dbReference type="Proteomes" id="UP001409291">
    <property type="component" value="Unassembled WGS sequence"/>
</dbReference>
<protein>
    <submittedName>
        <fullName evidence="2">LUD domain-containing protein</fullName>
    </submittedName>
</protein>
<reference evidence="2 3" key="1">
    <citation type="submission" date="2024-04" db="EMBL/GenBank/DDBJ databases">
        <title>WGS of bacteria from Torrens River.</title>
        <authorList>
            <person name="Wyrsch E.R."/>
            <person name="Drigo B."/>
        </authorList>
    </citation>
    <scope>NUCLEOTIDE SEQUENCE [LARGE SCALE GENOMIC DNA]</scope>
    <source>
        <strain evidence="2 3">TWI391</strain>
    </source>
</reference>
<dbReference type="PANTHER" id="PTHR43682">
    <property type="entry name" value="LACTATE UTILIZATION PROTEIN C"/>
    <property type="match status" value="1"/>
</dbReference>
<feature type="domain" description="LUD" evidence="1">
    <location>
        <begin position="94"/>
        <end position="193"/>
    </location>
</feature>
<dbReference type="EMBL" id="JBDJNQ010000003">
    <property type="protein sequence ID" value="MEN5377105.1"/>
    <property type="molecule type" value="Genomic_DNA"/>
</dbReference>
<dbReference type="InterPro" id="IPR003741">
    <property type="entry name" value="LUD_dom"/>
</dbReference>